<dbReference type="SUPFAM" id="SSF52047">
    <property type="entry name" value="RNI-like"/>
    <property type="match status" value="1"/>
</dbReference>
<keyword evidence="2" id="KW-1185">Reference proteome</keyword>
<dbReference type="AlphaFoldDB" id="A0AAD7BS27"/>
<gene>
    <name evidence="1" type="ORF">FB45DRAFT_1059545</name>
</gene>
<evidence type="ECO:0000313" key="1">
    <source>
        <dbReference type="EMBL" id="KAJ7628871.1"/>
    </source>
</evidence>
<reference evidence="1" key="1">
    <citation type="submission" date="2023-03" db="EMBL/GenBank/DDBJ databases">
        <title>Massive genome expansion in bonnet fungi (Mycena s.s.) driven by repeated elements and novel gene families across ecological guilds.</title>
        <authorList>
            <consortium name="Lawrence Berkeley National Laboratory"/>
            <person name="Harder C.B."/>
            <person name="Miyauchi S."/>
            <person name="Viragh M."/>
            <person name="Kuo A."/>
            <person name="Thoen E."/>
            <person name="Andreopoulos B."/>
            <person name="Lu D."/>
            <person name="Skrede I."/>
            <person name="Drula E."/>
            <person name="Henrissat B."/>
            <person name="Morin E."/>
            <person name="Kohler A."/>
            <person name="Barry K."/>
            <person name="LaButti K."/>
            <person name="Morin E."/>
            <person name="Salamov A."/>
            <person name="Lipzen A."/>
            <person name="Mereny Z."/>
            <person name="Hegedus B."/>
            <person name="Baldrian P."/>
            <person name="Stursova M."/>
            <person name="Weitz H."/>
            <person name="Taylor A."/>
            <person name="Grigoriev I.V."/>
            <person name="Nagy L.G."/>
            <person name="Martin F."/>
            <person name="Kauserud H."/>
        </authorList>
    </citation>
    <scope>NUCLEOTIDE SEQUENCE</scope>
    <source>
        <strain evidence="1">9284</strain>
    </source>
</reference>
<dbReference type="InterPro" id="IPR036047">
    <property type="entry name" value="F-box-like_dom_sf"/>
</dbReference>
<accession>A0AAD7BS27</accession>
<proteinExistence type="predicted"/>
<evidence type="ECO:0008006" key="3">
    <source>
        <dbReference type="Google" id="ProtNLM"/>
    </source>
</evidence>
<dbReference type="InterPro" id="IPR032675">
    <property type="entry name" value="LRR_dom_sf"/>
</dbReference>
<evidence type="ECO:0000313" key="2">
    <source>
        <dbReference type="Proteomes" id="UP001221142"/>
    </source>
</evidence>
<dbReference type="EMBL" id="JARKIF010000010">
    <property type="protein sequence ID" value="KAJ7628871.1"/>
    <property type="molecule type" value="Genomic_DNA"/>
</dbReference>
<name>A0AAD7BS27_9AGAR</name>
<organism evidence="1 2">
    <name type="scientific">Roridomyces roridus</name>
    <dbReference type="NCBI Taxonomy" id="1738132"/>
    <lineage>
        <taxon>Eukaryota</taxon>
        <taxon>Fungi</taxon>
        <taxon>Dikarya</taxon>
        <taxon>Basidiomycota</taxon>
        <taxon>Agaricomycotina</taxon>
        <taxon>Agaricomycetes</taxon>
        <taxon>Agaricomycetidae</taxon>
        <taxon>Agaricales</taxon>
        <taxon>Marasmiineae</taxon>
        <taxon>Mycenaceae</taxon>
        <taxon>Roridomyces</taxon>
    </lineage>
</organism>
<dbReference type="Gene3D" id="3.80.10.10">
    <property type="entry name" value="Ribonuclease Inhibitor"/>
    <property type="match status" value="1"/>
</dbReference>
<sequence>MLEPVQHLPALPVELWLRCWQNISRRQLRRLSLVCRLFRLLCLPLLIERQSAPIAALAEGYDRRNWVDRTHRLHRVAVRLDRLAGQGDSHVLAVRHWTISAPPTLQPRAVPPPPHTPDNLEMFKLLGIPPADLFEELRERIVSKFFATLGVYQNLRSLHLQRMVVGKNVREILASLVNLEELTLDNCDITPSDGILLPLQRLTLRATGEESGGDHPLRIARPETLTHLNLHAVAQTKSLLDGFAHTSFPRLRHLSFHPMLDVEDLLSLLERCSRLQSLEFPSDWTTAFDPPPIPELGTLQAPWDLAPAFASYPLHTITVLPHQAPIAIEDLSTMLFARCHRQHTQLELDDGTAFDDIPADEISDIEEEDDLWGRKLKRSKKLWSNYMGEEEPLPATPTGTYGDFLRRVALNLVDLPPRLAALEMTLPKFPKERHWSYDAQEEAAVQAMAKRGLREVTLGYNVWKVVRGQVGKVQRG</sequence>
<comment type="caution">
    <text evidence="1">The sequence shown here is derived from an EMBL/GenBank/DDBJ whole genome shotgun (WGS) entry which is preliminary data.</text>
</comment>
<dbReference type="Proteomes" id="UP001221142">
    <property type="component" value="Unassembled WGS sequence"/>
</dbReference>
<dbReference type="SUPFAM" id="SSF81383">
    <property type="entry name" value="F-box domain"/>
    <property type="match status" value="1"/>
</dbReference>
<protein>
    <recommendedName>
        <fullName evidence="3">F-box domain-containing protein</fullName>
    </recommendedName>
</protein>